<comment type="similarity">
    <text evidence="2">Belongs to the TRAFAC class myosin-kinesin ATPase superfamily. Kinesin family.</text>
</comment>
<organism evidence="4 5">
    <name type="scientific">Zizania palustris</name>
    <name type="common">Northern wild rice</name>
    <dbReference type="NCBI Taxonomy" id="103762"/>
    <lineage>
        <taxon>Eukaryota</taxon>
        <taxon>Viridiplantae</taxon>
        <taxon>Streptophyta</taxon>
        <taxon>Embryophyta</taxon>
        <taxon>Tracheophyta</taxon>
        <taxon>Spermatophyta</taxon>
        <taxon>Magnoliopsida</taxon>
        <taxon>Liliopsida</taxon>
        <taxon>Poales</taxon>
        <taxon>Poaceae</taxon>
        <taxon>BOP clade</taxon>
        <taxon>Oryzoideae</taxon>
        <taxon>Oryzeae</taxon>
        <taxon>Zizaniinae</taxon>
        <taxon>Zizania</taxon>
    </lineage>
</organism>
<dbReference type="Pfam" id="PF16796">
    <property type="entry name" value="Microtub_bd"/>
    <property type="match status" value="1"/>
</dbReference>
<accession>A0A8J5V680</accession>
<protein>
    <recommendedName>
        <fullName evidence="3">Kinesin motor domain-containing protein</fullName>
    </recommendedName>
</protein>
<reference evidence="4" key="2">
    <citation type="submission" date="2021-02" db="EMBL/GenBank/DDBJ databases">
        <authorList>
            <person name="Kimball J.A."/>
            <person name="Haas M.W."/>
            <person name="Macchietto M."/>
            <person name="Kono T."/>
            <person name="Duquette J."/>
            <person name="Shao M."/>
        </authorList>
    </citation>
    <scope>NUCLEOTIDE SEQUENCE</scope>
    <source>
        <tissue evidence="4">Fresh leaf tissue</tissue>
    </source>
</reference>
<dbReference type="GO" id="GO:0007018">
    <property type="term" value="P:microtubule-based movement"/>
    <property type="evidence" value="ECO:0007669"/>
    <property type="project" value="InterPro"/>
</dbReference>
<gene>
    <name evidence="4" type="ORF">GUJ93_ZPchr0009g300</name>
</gene>
<reference evidence="4" key="1">
    <citation type="journal article" date="2021" name="bioRxiv">
        <title>Whole Genome Assembly and Annotation of Northern Wild Rice, Zizania palustris L., Supports a Whole Genome Duplication in the Zizania Genus.</title>
        <authorList>
            <person name="Haas M."/>
            <person name="Kono T."/>
            <person name="Macchietto M."/>
            <person name="Millas R."/>
            <person name="McGilp L."/>
            <person name="Shao M."/>
            <person name="Duquette J."/>
            <person name="Hirsch C.N."/>
            <person name="Kimball J."/>
        </authorList>
    </citation>
    <scope>NUCLEOTIDE SEQUENCE</scope>
    <source>
        <tissue evidence="4">Fresh leaf tissue</tissue>
    </source>
</reference>
<dbReference type="GO" id="GO:0003777">
    <property type="term" value="F:microtubule motor activity"/>
    <property type="evidence" value="ECO:0007669"/>
    <property type="project" value="InterPro"/>
</dbReference>
<evidence type="ECO:0000313" key="5">
    <source>
        <dbReference type="Proteomes" id="UP000729402"/>
    </source>
</evidence>
<dbReference type="AlphaFoldDB" id="A0A8J5V680"/>
<comment type="caution">
    <text evidence="2">Lacks conserved residue(s) required for the propagation of feature annotation.</text>
</comment>
<dbReference type="InterPro" id="IPR001752">
    <property type="entry name" value="Kinesin_motor_dom"/>
</dbReference>
<feature type="domain" description="Kinesin motor" evidence="3">
    <location>
        <begin position="41"/>
        <end position="176"/>
    </location>
</feature>
<dbReference type="OrthoDB" id="3176171at2759"/>
<comment type="caution">
    <text evidence="4">The sequence shown here is derived from an EMBL/GenBank/DDBJ whole genome shotgun (WGS) entry which is preliminary data.</text>
</comment>
<keyword evidence="5" id="KW-1185">Reference proteome</keyword>
<evidence type="ECO:0000313" key="4">
    <source>
        <dbReference type="EMBL" id="KAG8048991.1"/>
    </source>
</evidence>
<dbReference type="PANTHER" id="PTHR47972:SF9">
    <property type="entry name" value="KINESIN-LIKE PROTEIN KIN-14U"/>
    <property type="match status" value="1"/>
</dbReference>
<dbReference type="PANTHER" id="PTHR47972">
    <property type="entry name" value="KINESIN-LIKE PROTEIN KLP-3"/>
    <property type="match status" value="1"/>
</dbReference>
<dbReference type="PROSITE" id="PS50067">
    <property type="entry name" value="KINESIN_MOTOR_2"/>
    <property type="match status" value="1"/>
</dbReference>
<dbReference type="Proteomes" id="UP000729402">
    <property type="component" value="Unassembled WGS sequence"/>
</dbReference>
<dbReference type="GO" id="GO:0008017">
    <property type="term" value="F:microtubule binding"/>
    <property type="evidence" value="ECO:0007669"/>
    <property type="project" value="InterPro"/>
</dbReference>
<evidence type="ECO:0000256" key="1">
    <source>
        <dbReference type="ARBA" id="ARBA00023175"/>
    </source>
</evidence>
<dbReference type="GO" id="GO:0005524">
    <property type="term" value="F:ATP binding"/>
    <property type="evidence" value="ECO:0007669"/>
    <property type="project" value="InterPro"/>
</dbReference>
<name>A0A8J5V680_ZIZPA</name>
<sequence>MELSFDCNDVSEEISALRSRQRHLDHTKQEALDKLIDLKGSIRIFCRVGPSILATNFWAKSPATLVEHDKIIVRTTGIKKEFNADRVFDQESTQEDIFQEVKPILKSALGGHVCIHAYGQTGIGKNTMSISVDDSSDVVYISGEESIEQIVNRADRMCIVYKLFFSQVWNCLLDSA</sequence>
<dbReference type="GO" id="GO:0015630">
    <property type="term" value="C:microtubule cytoskeleton"/>
    <property type="evidence" value="ECO:0007669"/>
    <property type="project" value="TreeGrafter"/>
</dbReference>
<evidence type="ECO:0000256" key="2">
    <source>
        <dbReference type="PROSITE-ProRule" id="PRU00283"/>
    </source>
</evidence>
<dbReference type="EMBL" id="JAAALK010000289">
    <property type="protein sequence ID" value="KAG8048991.1"/>
    <property type="molecule type" value="Genomic_DNA"/>
</dbReference>
<keyword evidence="1" id="KW-0505">Motor protein</keyword>
<dbReference type="InterPro" id="IPR031852">
    <property type="entry name" value="Vik1/Cik1_MT-bd"/>
</dbReference>
<dbReference type="InterPro" id="IPR027640">
    <property type="entry name" value="Kinesin-like_fam"/>
</dbReference>
<evidence type="ECO:0000259" key="3">
    <source>
        <dbReference type="PROSITE" id="PS50067"/>
    </source>
</evidence>
<proteinExistence type="inferred from homology"/>